<keyword evidence="11" id="KW-0732">Signal</keyword>
<comment type="caution">
    <text evidence="13">The sequence shown here is derived from an EMBL/GenBank/DDBJ whole genome shotgun (WGS) entry which is preliminary data.</text>
</comment>
<dbReference type="InterPro" id="IPR036291">
    <property type="entry name" value="NAD(P)-bd_dom_sf"/>
</dbReference>
<evidence type="ECO:0000256" key="10">
    <source>
        <dbReference type="SAM" id="Phobius"/>
    </source>
</evidence>
<dbReference type="Gene3D" id="3.40.50.720">
    <property type="entry name" value="NAD(P)-binding Rossmann-like Domain"/>
    <property type="match status" value="1"/>
</dbReference>
<feature type="transmembrane region" description="Helical" evidence="10">
    <location>
        <begin position="267"/>
        <end position="291"/>
    </location>
</feature>
<keyword evidence="5 10" id="KW-0812">Transmembrane</keyword>
<accession>A0ABR1FL38</accession>
<feature type="signal peptide" evidence="11">
    <location>
        <begin position="1"/>
        <end position="20"/>
    </location>
</feature>
<keyword evidence="2" id="KW-0813">Transport</keyword>
<keyword evidence="8" id="KW-0406">Ion transport</keyword>
<feature type="chain" id="PRO_5045437727" evidence="11">
    <location>
        <begin position="21"/>
        <end position="742"/>
    </location>
</feature>
<gene>
    <name evidence="13" type="ORF">SO694_00037211</name>
</gene>
<dbReference type="InterPro" id="IPR003148">
    <property type="entry name" value="RCK_N"/>
</dbReference>
<feature type="transmembrane region" description="Helical" evidence="10">
    <location>
        <begin position="200"/>
        <end position="221"/>
    </location>
</feature>
<evidence type="ECO:0000256" key="7">
    <source>
        <dbReference type="ARBA" id="ARBA00022989"/>
    </source>
</evidence>
<evidence type="ECO:0000313" key="14">
    <source>
        <dbReference type="Proteomes" id="UP001363151"/>
    </source>
</evidence>
<proteinExistence type="predicted"/>
<keyword evidence="7 10" id="KW-1133">Transmembrane helix</keyword>
<evidence type="ECO:0000256" key="8">
    <source>
        <dbReference type="ARBA" id="ARBA00023065"/>
    </source>
</evidence>
<dbReference type="Pfam" id="PF02254">
    <property type="entry name" value="TrkA_N"/>
    <property type="match status" value="1"/>
</dbReference>
<dbReference type="InterPro" id="IPR038770">
    <property type="entry name" value="Na+/solute_symporter_sf"/>
</dbReference>
<dbReference type="EMBL" id="JBBJCI010000366">
    <property type="protein sequence ID" value="KAK7232802.1"/>
    <property type="molecule type" value="Genomic_DNA"/>
</dbReference>
<evidence type="ECO:0000256" key="2">
    <source>
        <dbReference type="ARBA" id="ARBA00022448"/>
    </source>
</evidence>
<keyword evidence="4" id="KW-0633">Potassium transport</keyword>
<evidence type="ECO:0000256" key="5">
    <source>
        <dbReference type="ARBA" id="ARBA00022692"/>
    </source>
</evidence>
<dbReference type="PANTHER" id="PTHR46157">
    <property type="entry name" value="K(+) EFFLUX ANTIPORTER 3, CHLOROPLASTIC"/>
    <property type="match status" value="1"/>
</dbReference>
<evidence type="ECO:0000256" key="6">
    <source>
        <dbReference type="ARBA" id="ARBA00022958"/>
    </source>
</evidence>
<evidence type="ECO:0000256" key="1">
    <source>
        <dbReference type="ARBA" id="ARBA00004141"/>
    </source>
</evidence>
<dbReference type="PROSITE" id="PS51201">
    <property type="entry name" value="RCK_N"/>
    <property type="match status" value="1"/>
</dbReference>
<keyword evidence="6" id="KW-0630">Potassium</keyword>
<dbReference type="InterPro" id="IPR006153">
    <property type="entry name" value="Cation/H_exchanger_TM"/>
</dbReference>
<feature type="transmembrane region" description="Helical" evidence="10">
    <location>
        <begin position="233"/>
        <end position="255"/>
    </location>
</feature>
<keyword evidence="9 10" id="KW-0472">Membrane</keyword>
<reference evidence="13 14" key="1">
    <citation type="submission" date="2024-03" db="EMBL/GenBank/DDBJ databases">
        <title>Aureococcus anophagefferens CCMP1851 and Kratosvirus quantuckense: Draft genome of a second virus-susceptible host strain in the model system.</title>
        <authorList>
            <person name="Chase E."/>
            <person name="Truchon A.R."/>
            <person name="Schepens W."/>
            <person name="Wilhelm S.W."/>
        </authorList>
    </citation>
    <scope>NUCLEOTIDE SEQUENCE [LARGE SCALE GENOMIC DNA]</scope>
    <source>
        <strain evidence="13 14">CCMP1851</strain>
    </source>
</reference>
<evidence type="ECO:0000256" key="4">
    <source>
        <dbReference type="ARBA" id="ARBA00022538"/>
    </source>
</evidence>
<feature type="transmembrane region" description="Helical" evidence="10">
    <location>
        <begin position="297"/>
        <end position="323"/>
    </location>
</feature>
<evidence type="ECO:0000256" key="3">
    <source>
        <dbReference type="ARBA" id="ARBA00022449"/>
    </source>
</evidence>
<dbReference type="SUPFAM" id="SSF51735">
    <property type="entry name" value="NAD(P)-binding Rossmann-fold domains"/>
    <property type="match status" value="1"/>
</dbReference>
<dbReference type="Proteomes" id="UP001363151">
    <property type="component" value="Unassembled WGS sequence"/>
</dbReference>
<keyword evidence="14" id="KW-1185">Reference proteome</keyword>
<keyword evidence="3" id="KW-0050">Antiport</keyword>
<evidence type="ECO:0000256" key="9">
    <source>
        <dbReference type="ARBA" id="ARBA00023136"/>
    </source>
</evidence>
<evidence type="ECO:0000313" key="13">
    <source>
        <dbReference type="EMBL" id="KAK7232802.1"/>
    </source>
</evidence>
<evidence type="ECO:0000259" key="12">
    <source>
        <dbReference type="PROSITE" id="PS51201"/>
    </source>
</evidence>
<feature type="transmembrane region" description="Helical" evidence="10">
    <location>
        <begin position="77"/>
        <end position="94"/>
    </location>
</feature>
<dbReference type="PANTHER" id="PTHR46157:SF4">
    <property type="entry name" value="K(+) EFFLUX ANTIPORTER 3, CHLOROPLASTIC"/>
    <property type="match status" value="1"/>
</dbReference>
<comment type="subcellular location">
    <subcellularLocation>
        <location evidence="1">Membrane</location>
        <topology evidence="1">Multi-pass membrane protein</topology>
    </subcellularLocation>
</comment>
<feature type="transmembrane region" description="Helical" evidence="10">
    <location>
        <begin position="123"/>
        <end position="151"/>
    </location>
</feature>
<feature type="transmembrane region" description="Helical" evidence="10">
    <location>
        <begin position="391"/>
        <end position="409"/>
    </location>
</feature>
<feature type="transmembrane region" description="Helical" evidence="10">
    <location>
        <begin position="421"/>
        <end position="443"/>
    </location>
</feature>
<dbReference type="Gene3D" id="1.20.1530.20">
    <property type="match status" value="1"/>
</dbReference>
<evidence type="ECO:0000256" key="11">
    <source>
        <dbReference type="SAM" id="SignalP"/>
    </source>
</evidence>
<name>A0ABR1FL38_AURAN</name>
<sequence>MVRSRLCAVAVVLSWRYAASFVAPAPRAVARPRSIAVARPRSVAVLSMTAATASDDDAAPPRATTALAKFGRWRKRVGWRAVAAGAGVGLSLLWRARGDRRVLGELPRRGVGSLLRAGARRDALLLLTTFALAIPTLKSAGASPILGFLATGVALGPHGLGVISDLRTTEALAELGVVFFLFEMGLELSLERLSALKREILGIGVAQMAATTAALASLAGWCLRTGAGAPLDLGAQLVVGASLALSSSAFALQLLRDKDDLATAHGRAALGVLLLQDLAVVPLLVVIPLLASGGAGIGGGAVAGAVLGAAVKGLVSLAAVELIGKRAIDSLFYFAAQSRSQEAFLAVVLLTVLAMSATTEAVGLSATLGAFLAGVSLSETRYRYQVEADVAPFRGMLLGLFFVTVGFSIDPRLIVEKPLAVAAATGGLVATKAVVLASLGLAFRVPASAALRAGLLLGPGGEFGFVAFGLATKFLVLDAATAEFLRTTTALSMALTPVLASAGERLQEPVNNWAAKLARRTRRERDDEAAVLASKQGDDLVVVCGYGRVGRVVCELLDAKLQRYVVFDLDPQKATDARARGLPVFFGDLGRQEVLEYFKVGAAKIVVVATQDRRATNRVVVALRRLYPDLEIIARAENRDHQRRLSKMLGVVAMVPALPEDSRFLTLPFGGAVLRALNYDQSDVDMLIEESRRSALGIMSGSTDTLVAEEQSSMLEQLGMNDGEAAVVDVGDEAEEEPKVAA</sequence>
<feature type="domain" description="RCK N-terminal" evidence="12">
    <location>
        <begin position="538"/>
        <end position="655"/>
    </location>
</feature>
<feature type="transmembrane region" description="Helical" evidence="10">
    <location>
        <begin position="463"/>
        <end position="485"/>
    </location>
</feature>
<dbReference type="Pfam" id="PF00999">
    <property type="entry name" value="Na_H_Exchanger"/>
    <property type="match status" value="1"/>
</dbReference>
<protein>
    <submittedName>
        <fullName evidence="13">Solute:proton antiporter</fullName>
    </submittedName>
</protein>
<organism evidence="13 14">
    <name type="scientific">Aureococcus anophagefferens</name>
    <name type="common">Harmful bloom alga</name>
    <dbReference type="NCBI Taxonomy" id="44056"/>
    <lineage>
        <taxon>Eukaryota</taxon>
        <taxon>Sar</taxon>
        <taxon>Stramenopiles</taxon>
        <taxon>Ochrophyta</taxon>
        <taxon>Pelagophyceae</taxon>
        <taxon>Pelagomonadales</taxon>
        <taxon>Pelagomonadaceae</taxon>
        <taxon>Aureococcus</taxon>
    </lineage>
</organism>